<dbReference type="AlphaFoldDB" id="A0A2P2IQB5"/>
<reference evidence="1" key="1">
    <citation type="submission" date="2018-02" db="EMBL/GenBank/DDBJ databases">
        <title>Rhizophora mucronata_Transcriptome.</title>
        <authorList>
            <person name="Meera S.P."/>
            <person name="Sreeshan A."/>
            <person name="Augustine A."/>
        </authorList>
    </citation>
    <scope>NUCLEOTIDE SEQUENCE</scope>
    <source>
        <tissue evidence="1">Leaf</tissue>
    </source>
</reference>
<dbReference type="EMBL" id="GGEC01002926">
    <property type="protein sequence ID" value="MBW83409.1"/>
    <property type="molecule type" value="Transcribed_RNA"/>
</dbReference>
<name>A0A2P2IQB5_RHIMU</name>
<organism evidence="1">
    <name type="scientific">Rhizophora mucronata</name>
    <name type="common">Asiatic mangrove</name>
    <dbReference type="NCBI Taxonomy" id="61149"/>
    <lineage>
        <taxon>Eukaryota</taxon>
        <taxon>Viridiplantae</taxon>
        <taxon>Streptophyta</taxon>
        <taxon>Embryophyta</taxon>
        <taxon>Tracheophyta</taxon>
        <taxon>Spermatophyta</taxon>
        <taxon>Magnoliopsida</taxon>
        <taxon>eudicotyledons</taxon>
        <taxon>Gunneridae</taxon>
        <taxon>Pentapetalae</taxon>
        <taxon>rosids</taxon>
        <taxon>fabids</taxon>
        <taxon>Malpighiales</taxon>
        <taxon>Rhizophoraceae</taxon>
        <taxon>Rhizophora</taxon>
    </lineage>
</organism>
<evidence type="ECO:0000313" key="1">
    <source>
        <dbReference type="EMBL" id="MBW83409.1"/>
    </source>
</evidence>
<protein>
    <submittedName>
        <fullName evidence="1">Mitochondrial substrate carrier family protein ucpB</fullName>
    </submittedName>
</protein>
<accession>A0A2P2IQB5</accession>
<sequence>MRDGGGNRNREATGAEMIENLGGRGWPLLLLSNAVGGSWRRRRIS</sequence>
<proteinExistence type="predicted"/>